<sequence>MERKERRRAAENDRHSYFSPRQKTIYETEIPVCLRKTRKLKYLCQLIYSIKAENFPHNLVKTTFLQPNTASIFVQKN</sequence>
<reference evidence="1" key="1">
    <citation type="journal article" date="2007" name="Science">
        <title>Draft genome of the filarial nematode parasite Brugia malayi.</title>
        <authorList>
            <person name="Ghedin E."/>
            <person name="Wang S."/>
            <person name="Spiro D."/>
            <person name="Caler E."/>
            <person name="Zhao Q."/>
            <person name="Crabtree J."/>
            <person name="Allen J.E."/>
            <person name="Delcher A.L."/>
            <person name="Guiliano D.B."/>
            <person name="Miranda-Saavedra D."/>
            <person name="Angiuoli S.V."/>
            <person name="Creasy T."/>
            <person name="Amedeo P."/>
            <person name="Haas B."/>
            <person name="El-Sayed N.M."/>
            <person name="Wortman J.R."/>
            <person name="Feldblyum T."/>
            <person name="Tallon L."/>
            <person name="Schatz M."/>
            <person name="Shumway M."/>
            <person name="Koo H."/>
            <person name="Salzberg S.L."/>
            <person name="Schobel S."/>
            <person name="Pertea M."/>
            <person name="Pop M."/>
            <person name="White O."/>
            <person name="Barton G.J."/>
            <person name="Carlow C.K."/>
            <person name="Crawford M.J."/>
            <person name="Daub J."/>
            <person name="Dimmic M.W."/>
            <person name="Estes C.F."/>
            <person name="Foster J.M."/>
            <person name="Ganatra M."/>
            <person name="Gregory W.F."/>
            <person name="Johnson N.M."/>
            <person name="Jin J."/>
            <person name="Komuniecki R."/>
            <person name="Korf I."/>
            <person name="Kumar S."/>
            <person name="Laney S."/>
            <person name="Li B.W."/>
            <person name="Li W."/>
            <person name="Lindblom T.H."/>
            <person name="Lustigman S."/>
            <person name="Ma D."/>
            <person name="Maina C.V."/>
            <person name="Martin D.M."/>
            <person name="McCarter J.P."/>
            <person name="McReynolds L."/>
            <person name="Mitreva M."/>
            <person name="Nutman T.B."/>
            <person name="Parkinson J."/>
            <person name="Peregrin-Alvarez J.M."/>
            <person name="Poole C."/>
            <person name="Ren Q."/>
            <person name="Saunders L."/>
            <person name="Sluder A.E."/>
            <person name="Smith K."/>
            <person name="Stanke M."/>
            <person name="Unnasch T.R."/>
            <person name="Ware J."/>
            <person name="Wei A.D."/>
            <person name="Weil G."/>
            <person name="Williams D.J."/>
            <person name="Zhang Y."/>
            <person name="Williams S.A."/>
            <person name="Fraser-Liggett C."/>
            <person name="Slatko B."/>
            <person name="Blaxter M.L."/>
            <person name="Scott A.L."/>
        </authorList>
    </citation>
    <scope>NUCLEOTIDE SEQUENCE</scope>
    <source>
        <strain evidence="1">FR3</strain>
    </source>
</reference>
<dbReference type="AlphaFoldDB" id="A0A1I9G1D5"/>
<organism evidence="1">
    <name type="scientific">Brugia malayi</name>
    <name type="common">Filarial nematode worm</name>
    <dbReference type="NCBI Taxonomy" id="6279"/>
    <lineage>
        <taxon>Eukaryota</taxon>
        <taxon>Metazoa</taxon>
        <taxon>Ecdysozoa</taxon>
        <taxon>Nematoda</taxon>
        <taxon>Chromadorea</taxon>
        <taxon>Rhabditida</taxon>
        <taxon>Spirurina</taxon>
        <taxon>Spiruromorpha</taxon>
        <taxon>Filarioidea</taxon>
        <taxon>Onchocercidae</taxon>
        <taxon>Brugia</taxon>
    </lineage>
</organism>
<reference evidence="1" key="2">
    <citation type="submission" date="2012-12" db="EMBL/GenBank/DDBJ databases">
        <authorList>
            <consortium name="WormBase Consortium"/>
            <person name="Ghedin E."/>
            <person name="Paulini M."/>
        </authorList>
    </citation>
    <scope>NUCLEOTIDE SEQUENCE</scope>
    <source>
        <strain evidence="1">FR3</strain>
    </source>
</reference>
<name>A0A1I9G1D5_BRUMA</name>
<gene>
    <name evidence="1" type="primary">Bm387</name>
    <name evidence="1" type="ORF">BM_Bm387</name>
</gene>
<protein>
    <submittedName>
        <fullName evidence="1">Bm387, isoform a</fullName>
    </submittedName>
</protein>
<proteinExistence type="predicted"/>
<dbReference type="EMBL" id="LN856924">
    <property type="protein sequence ID" value="CDP94225.1"/>
    <property type="molecule type" value="Genomic_DNA"/>
</dbReference>
<evidence type="ECO:0000313" key="1">
    <source>
        <dbReference type="EMBL" id="CDP94225.1"/>
    </source>
</evidence>
<accession>A0A1I9G1D5</accession>